<proteinExistence type="predicted"/>
<feature type="compositionally biased region" description="Basic and acidic residues" evidence="1">
    <location>
        <begin position="91"/>
        <end position="132"/>
    </location>
</feature>
<dbReference type="HOGENOM" id="CLU_1922390_0_0_1"/>
<accession>E9IUE3</accession>
<dbReference type="EMBL" id="GL765970">
    <property type="protein sequence ID" value="EFZ15808.1"/>
    <property type="molecule type" value="Genomic_DNA"/>
</dbReference>
<sequence>MERRKHRGSQGDKISWLHAAKNGGAEKHTRERLQRRGPIQGRSVGLERRKNAKRNKKEIRKMNIKSGQRNTKLYTAGGDKNGKDQNTGDQKALKYEKKRDNQRRELVKKCIRDLKKRRPEAEEGRWEQKRKE</sequence>
<organism>
    <name type="scientific">Solenopsis invicta</name>
    <name type="common">Red imported fire ant</name>
    <name type="synonym">Solenopsis wagneri</name>
    <dbReference type="NCBI Taxonomy" id="13686"/>
    <lineage>
        <taxon>Eukaryota</taxon>
        <taxon>Metazoa</taxon>
        <taxon>Ecdysozoa</taxon>
        <taxon>Arthropoda</taxon>
        <taxon>Hexapoda</taxon>
        <taxon>Insecta</taxon>
        <taxon>Pterygota</taxon>
        <taxon>Neoptera</taxon>
        <taxon>Endopterygota</taxon>
        <taxon>Hymenoptera</taxon>
        <taxon>Apocrita</taxon>
        <taxon>Aculeata</taxon>
        <taxon>Formicoidea</taxon>
        <taxon>Formicidae</taxon>
        <taxon>Myrmicinae</taxon>
        <taxon>Solenopsis</taxon>
    </lineage>
</organism>
<evidence type="ECO:0000313" key="2">
    <source>
        <dbReference type="EMBL" id="EFZ15808.1"/>
    </source>
</evidence>
<reference evidence="2" key="1">
    <citation type="journal article" date="2011" name="Proc. Natl. Acad. Sci. U.S.A.">
        <title>The genome of the fire ant Solenopsis invicta.</title>
        <authorList>
            <person name="Wurm Y."/>
            <person name="Wang J."/>
            <person name="Riba-Grognuz O."/>
            <person name="Corona M."/>
            <person name="Nygaard S."/>
            <person name="Hunt B.G."/>
            <person name="Ingram K.K."/>
            <person name="Falquet L."/>
            <person name="Nipitwattanaphon M."/>
            <person name="Gotzek D."/>
            <person name="Dijkstra M.B."/>
            <person name="Oettler J."/>
            <person name="Comtesse F."/>
            <person name="Shih C.J."/>
            <person name="Wu W.J."/>
            <person name="Yang C.C."/>
            <person name="Thomas J."/>
            <person name="Beaudoing E."/>
            <person name="Pradervand S."/>
            <person name="Flegel V."/>
            <person name="Cook E.D."/>
            <person name="Fabbretti R."/>
            <person name="Stockinger H."/>
            <person name="Long L."/>
            <person name="Farmerie W.G."/>
            <person name="Oakey J."/>
            <person name="Boomsma J.J."/>
            <person name="Pamilo P."/>
            <person name="Yi S.V."/>
            <person name="Heinze J."/>
            <person name="Goodisman M.A."/>
            <person name="Farinelli L."/>
            <person name="Harshman K."/>
            <person name="Hulo N."/>
            <person name="Cerutti L."/>
            <person name="Xenarios I."/>
            <person name="Shoemaker D."/>
            <person name="Keller L."/>
        </authorList>
    </citation>
    <scope>NUCLEOTIDE SEQUENCE [LARGE SCALE GENOMIC DNA]</scope>
</reference>
<dbReference type="AlphaFoldDB" id="E9IUE3"/>
<evidence type="ECO:0000256" key="1">
    <source>
        <dbReference type="SAM" id="MobiDB-lite"/>
    </source>
</evidence>
<feature type="compositionally biased region" description="Basic residues" evidence="1">
    <location>
        <begin position="50"/>
        <end position="63"/>
    </location>
</feature>
<feature type="region of interest" description="Disordered" evidence="1">
    <location>
        <begin position="1"/>
        <end position="132"/>
    </location>
</feature>
<feature type="non-terminal residue" evidence="2">
    <location>
        <position position="132"/>
    </location>
</feature>
<protein>
    <submittedName>
        <fullName evidence="2">Uncharacterized protein</fullName>
    </submittedName>
</protein>
<feature type="compositionally biased region" description="Basic and acidic residues" evidence="1">
    <location>
        <begin position="24"/>
        <end position="34"/>
    </location>
</feature>
<name>E9IUE3_SOLIN</name>
<gene>
    <name evidence="2" type="ORF">SINV_05663</name>
</gene>